<name>A0A178IJR7_9BACT</name>
<keyword evidence="3" id="KW-0949">S-adenosyl-L-methionine</keyword>
<dbReference type="PANTHER" id="PTHR21392:SF0">
    <property type="entry name" value="TRNA-URIDINE AMINOCARBOXYPROPYLTRANSFERASE 2"/>
    <property type="match status" value="1"/>
</dbReference>
<organism evidence="7 8">
    <name type="scientific">Termitidicoccus mucosus</name>
    <dbReference type="NCBI Taxonomy" id="1184151"/>
    <lineage>
        <taxon>Bacteria</taxon>
        <taxon>Pseudomonadati</taxon>
        <taxon>Verrucomicrobiota</taxon>
        <taxon>Opitutia</taxon>
        <taxon>Opitutales</taxon>
        <taxon>Opitutaceae</taxon>
        <taxon>Termitidicoccus</taxon>
    </lineage>
</organism>
<dbReference type="InterPro" id="IPR005636">
    <property type="entry name" value="DTW"/>
</dbReference>
<evidence type="ECO:0000256" key="3">
    <source>
        <dbReference type="ARBA" id="ARBA00022691"/>
    </source>
</evidence>
<comment type="similarity">
    <text evidence="5">Belongs to the TDD superfamily. DTWD2 family.</text>
</comment>
<protein>
    <recommendedName>
        <fullName evidence="1">tRNA-uridine aminocarboxypropyltransferase</fullName>
        <ecNumber evidence="1">2.5.1.25</ecNumber>
    </recommendedName>
</protein>
<keyword evidence="2" id="KW-0808">Transferase</keyword>
<evidence type="ECO:0000313" key="8">
    <source>
        <dbReference type="Proteomes" id="UP000078486"/>
    </source>
</evidence>
<accession>A0A178IJR7</accession>
<dbReference type="Proteomes" id="UP000078486">
    <property type="component" value="Unassembled WGS sequence"/>
</dbReference>
<dbReference type="GO" id="GO:0008033">
    <property type="term" value="P:tRNA processing"/>
    <property type="evidence" value="ECO:0007669"/>
    <property type="project" value="UniProtKB-KW"/>
</dbReference>
<dbReference type="InterPro" id="IPR039262">
    <property type="entry name" value="DTWD2/TAPT"/>
</dbReference>
<dbReference type="RefSeq" id="WP_068770587.1">
    <property type="nucleotide sequence ID" value="NZ_CP109796.1"/>
</dbReference>
<evidence type="ECO:0000256" key="4">
    <source>
        <dbReference type="ARBA" id="ARBA00022694"/>
    </source>
</evidence>
<evidence type="ECO:0000313" key="7">
    <source>
        <dbReference type="EMBL" id="OAM89527.1"/>
    </source>
</evidence>
<dbReference type="STRING" id="1184151.AW736_12665"/>
<reference evidence="7 8" key="1">
    <citation type="submission" date="2016-01" db="EMBL/GenBank/DDBJ databases">
        <title>High potential of lignocellulose degradation of a new Verrucomicrobia species.</title>
        <authorList>
            <person name="Wang Y."/>
            <person name="Shi Y."/>
            <person name="Qiu Z."/>
            <person name="Liu S."/>
            <person name="Yang H."/>
        </authorList>
    </citation>
    <scope>NUCLEOTIDE SEQUENCE [LARGE SCALE GENOMIC DNA]</scope>
    <source>
        <strain evidence="7 8">TSB47</strain>
    </source>
</reference>
<dbReference type="EC" id="2.5.1.25" evidence="1"/>
<dbReference type="SMART" id="SM01144">
    <property type="entry name" value="DTW"/>
    <property type="match status" value="1"/>
</dbReference>
<evidence type="ECO:0000256" key="5">
    <source>
        <dbReference type="ARBA" id="ARBA00034489"/>
    </source>
</evidence>
<dbReference type="AlphaFoldDB" id="A0A178IJR7"/>
<keyword evidence="8" id="KW-1185">Reference proteome</keyword>
<dbReference type="EMBL" id="LRRQ01000089">
    <property type="protein sequence ID" value="OAM89527.1"/>
    <property type="molecule type" value="Genomic_DNA"/>
</dbReference>
<dbReference type="Pfam" id="PF03942">
    <property type="entry name" value="DTW"/>
    <property type="match status" value="1"/>
</dbReference>
<feature type="domain" description="DTW" evidence="6">
    <location>
        <begin position="2"/>
        <end position="203"/>
    </location>
</feature>
<dbReference type="GO" id="GO:0016432">
    <property type="term" value="F:tRNA-uridine aminocarboxypropyltransferase activity"/>
    <property type="evidence" value="ECO:0007669"/>
    <property type="project" value="UniProtKB-EC"/>
</dbReference>
<comment type="caution">
    <text evidence="7">The sequence shown here is derived from an EMBL/GenBank/DDBJ whole genome shotgun (WGS) entry which is preliminary data.</text>
</comment>
<evidence type="ECO:0000256" key="2">
    <source>
        <dbReference type="ARBA" id="ARBA00022679"/>
    </source>
</evidence>
<proteinExistence type="inferred from homology"/>
<evidence type="ECO:0000256" key="1">
    <source>
        <dbReference type="ARBA" id="ARBA00012386"/>
    </source>
</evidence>
<keyword evidence="4" id="KW-0819">tRNA processing</keyword>
<gene>
    <name evidence="7" type="ORF">AW736_12665</name>
</gene>
<evidence type="ECO:0000259" key="6">
    <source>
        <dbReference type="SMART" id="SM01144"/>
    </source>
</evidence>
<dbReference type="OrthoDB" id="268835at2"/>
<sequence>MSREMCYRCFWPKALCWCPSIEPMETRTRFALLMHPKEFKEEKAGTGRLTHLCLANSEIHMGIGFDDHAAVQALIHDPRFFPVLLYPGASAINLSAPAPALTSDVLAGRRLLVFLLDATWSCARKMLRLSPSLQRLPRIMFTPTAPSRFVIKQQPQAGCLSTLEATHELLLTLERAGLDAYPQPEQLLGLFRRMQDYQIRCASDPALGGYRRRAYSAVATRQPSRRRQFLKTPGVAPS</sequence>
<dbReference type="PANTHER" id="PTHR21392">
    <property type="entry name" value="TRNA-URIDINE AMINOCARBOXYPROPYLTRANSFERASE 2"/>
    <property type="match status" value="1"/>
</dbReference>